<evidence type="ECO:0000313" key="3">
    <source>
        <dbReference type="EMBL" id="RUS91659.1"/>
    </source>
</evidence>
<dbReference type="SMART" id="SM00968">
    <property type="entry name" value="SMC_hinge"/>
    <property type="match status" value="1"/>
</dbReference>
<sequence length="443" mass="49379">MATLSKERDALRGTVQAYKSMFDTQQQLITELRAATVEAKREEQAVRVELRKQNIPGNHLMSVETVNSLIQARIKEREQVLHSPRRKCGLGPTDREPGILGKIGHLALVQQDDIARVLSWHMAADMDCVITQTTAKAKDVYQKTQGKQQVLPLDSIFRKNLPEWDKPLPLERYRPSFSATGNPIYARNLLEFPKEEQSCKIVFGMLLGDTLILDTLDHANLYRQELVKYTHCPTILTRSGDRIRSNGKFGGAMNKAPPIDRLKGCVFGQPLPIAYHAVCTQIETLERFKSALSASAAAQDDLQEQIEFQKLPETAAKLKEFKDTEQRLREVESKLGMTLPNRIPSIPKQQPPRTGGGDAESLAEPVLKKPKPEPGVIPAPAQGVQSPRGRARKPATPKASIYTDPIPSPVVENNNTPPRSSRRIASMTPVISEDGRKRLKKST</sequence>
<evidence type="ECO:0000313" key="4">
    <source>
        <dbReference type="Proteomes" id="UP000271974"/>
    </source>
</evidence>
<dbReference type="PANTHER" id="PTHR22640">
    <property type="entry name" value="STRUCTURAL MAINTENANCE OF CHROMOSOMES FLEXIBLE HINGE DOMAIN-CONTAINING PROTEIN 1"/>
    <property type="match status" value="1"/>
</dbReference>
<evidence type="ECO:0000259" key="2">
    <source>
        <dbReference type="SMART" id="SM00968"/>
    </source>
</evidence>
<protein>
    <recommendedName>
        <fullName evidence="2">SMC hinge domain-containing protein</fullName>
    </recommendedName>
</protein>
<dbReference type="Proteomes" id="UP000271974">
    <property type="component" value="Unassembled WGS sequence"/>
</dbReference>
<keyword evidence="4" id="KW-1185">Reference proteome</keyword>
<dbReference type="EMBL" id="RQTK01000008">
    <property type="protein sequence ID" value="RUS91659.1"/>
    <property type="molecule type" value="Genomic_DNA"/>
</dbReference>
<dbReference type="InterPro" id="IPR038892">
    <property type="entry name" value="SMCHD1"/>
</dbReference>
<dbReference type="GO" id="GO:0005694">
    <property type="term" value="C:chromosome"/>
    <property type="evidence" value="ECO:0007669"/>
    <property type="project" value="InterPro"/>
</dbReference>
<dbReference type="InterPro" id="IPR036277">
    <property type="entry name" value="SMC_hinge_sf"/>
</dbReference>
<dbReference type="AlphaFoldDB" id="A0A433UCY6"/>
<dbReference type="PANTHER" id="PTHR22640:SF2">
    <property type="entry name" value="STRUCTURAL MAINTENANCE OF CHROMOSOMES FLEXIBLE HINGE DOMAIN-CONTAINING PROTEIN 1"/>
    <property type="match status" value="1"/>
</dbReference>
<organism evidence="3 4">
    <name type="scientific">Elysia chlorotica</name>
    <name type="common">Eastern emerald elysia</name>
    <name type="synonym">Sea slug</name>
    <dbReference type="NCBI Taxonomy" id="188477"/>
    <lineage>
        <taxon>Eukaryota</taxon>
        <taxon>Metazoa</taxon>
        <taxon>Spiralia</taxon>
        <taxon>Lophotrochozoa</taxon>
        <taxon>Mollusca</taxon>
        <taxon>Gastropoda</taxon>
        <taxon>Heterobranchia</taxon>
        <taxon>Euthyneura</taxon>
        <taxon>Panpulmonata</taxon>
        <taxon>Sacoglossa</taxon>
        <taxon>Placobranchoidea</taxon>
        <taxon>Plakobranchidae</taxon>
        <taxon>Elysia</taxon>
    </lineage>
</organism>
<evidence type="ECO:0000256" key="1">
    <source>
        <dbReference type="SAM" id="MobiDB-lite"/>
    </source>
</evidence>
<reference evidence="3 4" key="1">
    <citation type="submission" date="2019-01" db="EMBL/GenBank/DDBJ databases">
        <title>A draft genome assembly of the solar-powered sea slug Elysia chlorotica.</title>
        <authorList>
            <person name="Cai H."/>
            <person name="Li Q."/>
            <person name="Fang X."/>
            <person name="Li J."/>
            <person name="Curtis N.E."/>
            <person name="Altenburger A."/>
            <person name="Shibata T."/>
            <person name="Feng M."/>
            <person name="Maeda T."/>
            <person name="Schwartz J.A."/>
            <person name="Shigenobu S."/>
            <person name="Lundholm N."/>
            <person name="Nishiyama T."/>
            <person name="Yang H."/>
            <person name="Hasebe M."/>
            <person name="Li S."/>
            <person name="Pierce S.K."/>
            <person name="Wang J."/>
        </authorList>
    </citation>
    <scope>NUCLEOTIDE SEQUENCE [LARGE SCALE GENOMIC DNA]</scope>
    <source>
        <strain evidence="3">EC2010</strain>
        <tissue evidence="3">Whole organism of an adult</tissue>
    </source>
</reference>
<proteinExistence type="predicted"/>
<dbReference type="GO" id="GO:0005524">
    <property type="term" value="F:ATP binding"/>
    <property type="evidence" value="ECO:0007669"/>
    <property type="project" value="InterPro"/>
</dbReference>
<accession>A0A433UCY6</accession>
<dbReference type="GO" id="GO:0051276">
    <property type="term" value="P:chromosome organization"/>
    <property type="evidence" value="ECO:0007669"/>
    <property type="project" value="InterPro"/>
</dbReference>
<dbReference type="Pfam" id="PF06470">
    <property type="entry name" value="SMC_hinge"/>
    <property type="match status" value="1"/>
</dbReference>
<gene>
    <name evidence="3" type="ORF">EGW08_000632</name>
</gene>
<dbReference type="OrthoDB" id="10036779at2759"/>
<dbReference type="SUPFAM" id="SSF75553">
    <property type="entry name" value="Smc hinge domain"/>
    <property type="match status" value="1"/>
</dbReference>
<name>A0A433UCY6_ELYCH</name>
<feature type="region of interest" description="Disordered" evidence="1">
    <location>
        <begin position="334"/>
        <end position="443"/>
    </location>
</feature>
<dbReference type="InterPro" id="IPR010935">
    <property type="entry name" value="SMC_hinge"/>
</dbReference>
<dbReference type="GO" id="GO:0006302">
    <property type="term" value="P:double-strand break repair"/>
    <property type="evidence" value="ECO:0007669"/>
    <property type="project" value="InterPro"/>
</dbReference>
<feature type="domain" description="SMC hinge" evidence="2">
    <location>
        <begin position="97"/>
        <end position="223"/>
    </location>
</feature>
<comment type="caution">
    <text evidence="3">The sequence shown here is derived from an EMBL/GenBank/DDBJ whole genome shotgun (WGS) entry which is preliminary data.</text>
</comment>
<dbReference type="STRING" id="188477.A0A433UCY6"/>